<evidence type="ECO:0000259" key="4">
    <source>
        <dbReference type="Pfam" id="PF05065"/>
    </source>
</evidence>
<feature type="domain" description="Phage capsid-like C-terminal" evidence="4">
    <location>
        <begin position="138"/>
        <end position="373"/>
    </location>
</feature>
<evidence type="ECO:0000256" key="1">
    <source>
        <dbReference type="ARBA" id="ARBA00004328"/>
    </source>
</evidence>
<gene>
    <name evidence="5" type="ORF">UFOVP278_41</name>
</gene>
<dbReference type="GO" id="GO:0044423">
    <property type="term" value="C:virion component"/>
    <property type="evidence" value="ECO:0007669"/>
    <property type="project" value="UniProtKB-KW"/>
</dbReference>
<dbReference type="InterPro" id="IPR054612">
    <property type="entry name" value="Phage_capsid-like_C"/>
</dbReference>
<sequence length="431" mass="46414">MSYSDKLIEKRDAHLASAQTIVEAAEAEVRELTQEEDAEIAVALRSAKELDDQISQHKDLEARNAKAAEMRTQAGLNSPAVVRSEARTYTRENRNNDFLADAFAAQFNNDYSAKERIQRHMQEERVERRDVTSANFAGLVVPNFLTDLAAPLARAGRPLADAARKHALPTSGLTISISKVTTGSSTAVQTEGAAVSETNMDDTKLDIDIKTIAGQQTVSRQALERGTGVSDLVMNDLLFGWNTSLDAAVCAELLSSAGQSVTATDASPTVAELYPKLLDAVQKVQTTYYGQPNAIVMHPRRLAWIMAALDTANRPLVVPAPRSINGVAAGTGAAYGNSGYEMFGLPIITDANVSIAEGAGTNQDTIFVGSLNELHLWEEGNGAPMYLRFDQPKAAELDVLCVVYGYAAYTANRYPNAWAKISGTALVTPTF</sequence>
<dbReference type="Gene3D" id="3.30.2400.10">
    <property type="entry name" value="Major capsid protein gp5"/>
    <property type="match status" value="1"/>
</dbReference>
<dbReference type="Pfam" id="PF05065">
    <property type="entry name" value="Phage_capsid"/>
    <property type="match status" value="1"/>
</dbReference>
<name>A0A6J5LPR0_9CAUD</name>
<protein>
    <submittedName>
        <fullName evidence="5">Major_cap_HK97, phage major capsid protein, HK97 family</fullName>
    </submittedName>
</protein>
<proteinExistence type="predicted"/>
<dbReference type="Gene3D" id="3.30.2320.10">
    <property type="entry name" value="hypothetical protein PF0899 domain"/>
    <property type="match status" value="1"/>
</dbReference>
<evidence type="ECO:0000256" key="2">
    <source>
        <dbReference type="ARBA" id="ARBA00022844"/>
    </source>
</evidence>
<dbReference type="NCBIfam" id="TIGR01554">
    <property type="entry name" value="major_cap_HK97"/>
    <property type="match status" value="1"/>
</dbReference>
<evidence type="ECO:0000256" key="3">
    <source>
        <dbReference type="SAM" id="Coils"/>
    </source>
</evidence>
<dbReference type="SUPFAM" id="SSF56563">
    <property type="entry name" value="Major capsid protein gp5"/>
    <property type="match status" value="1"/>
</dbReference>
<accession>A0A6J5LPR0</accession>
<keyword evidence="2" id="KW-0946">Virion</keyword>
<comment type="subcellular location">
    <subcellularLocation>
        <location evidence="1">Virion</location>
    </subcellularLocation>
</comment>
<dbReference type="InterPro" id="IPR024455">
    <property type="entry name" value="Phage_capsid"/>
</dbReference>
<organism evidence="5">
    <name type="scientific">uncultured Caudovirales phage</name>
    <dbReference type="NCBI Taxonomy" id="2100421"/>
    <lineage>
        <taxon>Viruses</taxon>
        <taxon>Duplodnaviria</taxon>
        <taxon>Heunggongvirae</taxon>
        <taxon>Uroviricota</taxon>
        <taxon>Caudoviricetes</taxon>
        <taxon>Peduoviridae</taxon>
        <taxon>Maltschvirus</taxon>
        <taxon>Maltschvirus maltsch</taxon>
    </lineage>
</organism>
<dbReference type="EMBL" id="LR796291">
    <property type="protein sequence ID" value="CAB4134997.1"/>
    <property type="molecule type" value="Genomic_DNA"/>
</dbReference>
<keyword evidence="3" id="KW-0175">Coiled coil</keyword>
<feature type="coiled-coil region" evidence="3">
    <location>
        <begin position="15"/>
        <end position="70"/>
    </location>
</feature>
<reference evidence="5" key="1">
    <citation type="submission" date="2020-04" db="EMBL/GenBank/DDBJ databases">
        <authorList>
            <person name="Chiriac C."/>
            <person name="Salcher M."/>
            <person name="Ghai R."/>
            <person name="Kavagutti S V."/>
        </authorList>
    </citation>
    <scope>NUCLEOTIDE SEQUENCE</scope>
</reference>
<evidence type="ECO:0000313" key="5">
    <source>
        <dbReference type="EMBL" id="CAB4134997.1"/>
    </source>
</evidence>